<dbReference type="FunFam" id="2.20.70.10:FF:000001">
    <property type="entry name" value="Membrane-associated guanylate kinase, WW and PDZ domain-containing protein 1"/>
    <property type="match status" value="1"/>
</dbReference>
<evidence type="ECO:0000256" key="3">
    <source>
        <dbReference type="ARBA" id="ARBA00022737"/>
    </source>
</evidence>
<dbReference type="GeneTree" id="ENSGT00410000025556"/>
<name>A0A8C5FE13_GADMO</name>
<feature type="domain" description="WW" evidence="5">
    <location>
        <begin position="62"/>
        <end position="95"/>
    </location>
</feature>
<dbReference type="InterPro" id="IPR001202">
    <property type="entry name" value="WW_dom"/>
</dbReference>
<dbReference type="Pfam" id="PF25802">
    <property type="entry name" value="WWC1"/>
    <property type="match status" value="1"/>
</dbReference>
<feature type="region of interest" description="Disordered" evidence="4">
    <location>
        <begin position="145"/>
        <end position="167"/>
    </location>
</feature>
<feature type="compositionally biased region" description="Basic and acidic residues" evidence="4">
    <location>
        <begin position="451"/>
        <end position="460"/>
    </location>
</feature>
<organism evidence="6 7">
    <name type="scientific">Gadus morhua</name>
    <name type="common">Atlantic cod</name>
    <dbReference type="NCBI Taxonomy" id="8049"/>
    <lineage>
        <taxon>Eukaryota</taxon>
        <taxon>Metazoa</taxon>
        <taxon>Chordata</taxon>
        <taxon>Craniata</taxon>
        <taxon>Vertebrata</taxon>
        <taxon>Euteleostomi</taxon>
        <taxon>Actinopterygii</taxon>
        <taxon>Neopterygii</taxon>
        <taxon>Teleostei</taxon>
        <taxon>Neoteleostei</taxon>
        <taxon>Acanthomorphata</taxon>
        <taxon>Zeiogadaria</taxon>
        <taxon>Gadariae</taxon>
        <taxon>Gadiformes</taxon>
        <taxon>Gadoidei</taxon>
        <taxon>Gadidae</taxon>
        <taxon>Gadus</taxon>
    </lineage>
</organism>
<dbReference type="GO" id="GO:0016477">
    <property type="term" value="P:cell migration"/>
    <property type="evidence" value="ECO:0007669"/>
    <property type="project" value="TreeGrafter"/>
</dbReference>
<gene>
    <name evidence="6" type="primary">WWC3</name>
    <name evidence="6" type="synonym">wwc3</name>
</gene>
<dbReference type="SMART" id="SM00456">
    <property type="entry name" value="WW"/>
    <property type="match status" value="2"/>
</dbReference>
<dbReference type="PROSITE" id="PS50020">
    <property type="entry name" value="WW_DOMAIN_2"/>
    <property type="match status" value="2"/>
</dbReference>
<dbReference type="InterPro" id="IPR057747">
    <property type="entry name" value="WWC1_hairpin"/>
</dbReference>
<dbReference type="InterPro" id="IPR035892">
    <property type="entry name" value="C2_domain_sf"/>
</dbReference>
<keyword evidence="3" id="KW-0677">Repeat</keyword>
<dbReference type="GO" id="GO:0060090">
    <property type="term" value="F:molecular adaptor activity"/>
    <property type="evidence" value="ECO:0007669"/>
    <property type="project" value="TreeGrafter"/>
</dbReference>
<dbReference type="GO" id="GO:0019900">
    <property type="term" value="F:kinase binding"/>
    <property type="evidence" value="ECO:0007669"/>
    <property type="project" value="TreeGrafter"/>
</dbReference>
<dbReference type="GO" id="GO:0006355">
    <property type="term" value="P:regulation of DNA-templated transcription"/>
    <property type="evidence" value="ECO:0007669"/>
    <property type="project" value="TreeGrafter"/>
</dbReference>
<dbReference type="AlphaFoldDB" id="A0A8C5FE13"/>
<evidence type="ECO:0000313" key="7">
    <source>
        <dbReference type="Proteomes" id="UP000694546"/>
    </source>
</evidence>
<dbReference type="PANTHER" id="PTHR14791:SF25">
    <property type="entry name" value="PROTEIN WWC3"/>
    <property type="match status" value="1"/>
</dbReference>
<dbReference type="SUPFAM" id="SSF49562">
    <property type="entry name" value="C2 domain (Calcium/lipid-binding domain, CaLB)"/>
    <property type="match status" value="1"/>
</dbReference>
<dbReference type="Ensembl" id="ENSGMOT00000027227.1">
    <property type="protein sequence ID" value="ENSGMOP00000029767.1"/>
    <property type="gene ID" value="ENSGMOG00000011138.2"/>
</dbReference>
<feature type="region of interest" description="Disordered" evidence="4">
    <location>
        <begin position="451"/>
        <end position="504"/>
    </location>
</feature>
<dbReference type="PANTHER" id="PTHR14791">
    <property type="entry name" value="BOMB/KIRA PROTEINS"/>
    <property type="match status" value="1"/>
</dbReference>
<dbReference type="GO" id="GO:0005737">
    <property type="term" value="C:cytoplasm"/>
    <property type="evidence" value="ECO:0007669"/>
    <property type="project" value="UniProtKB-SubCell"/>
</dbReference>
<dbReference type="SUPFAM" id="SSF51045">
    <property type="entry name" value="WW domain"/>
    <property type="match status" value="2"/>
</dbReference>
<protein>
    <submittedName>
        <fullName evidence="6">WWC family member 3</fullName>
    </submittedName>
</protein>
<evidence type="ECO:0000256" key="2">
    <source>
        <dbReference type="ARBA" id="ARBA00022490"/>
    </source>
</evidence>
<feature type="region of interest" description="Disordered" evidence="4">
    <location>
        <begin position="408"/>
        <end position="433"/>
    </location>
</feature>
<sequence>MPWVSSGKGRESSELPLPAGWEEARDYDGRVFFIDHNTRQTSWIDPRDRITKPLTFADCVGDELPLGWEVVYDQQVGLYYIDHINKTTQIENPRTQWRQEQERMLKEYLVVAEEALQAKKEMYQVKQQRLQLAQQEMLLLREMNQEEEVQEEEEEDRHSLATLSGSSSNVKYDPDRIKVEIACRRERLCRLKQELAQMKQELHYNQMGVETLQEIDRKMSSSQTNYKLDEAQAIFNELRSIKKAISTGEKERQDLIQSLAKLTLNFHSNTSLGDESVSAASWYTTSCVPVRVQSIQQQLAQLEGESWSGQAEAERDRGFMQLVREKEALLQEITLLGQQPQPADTSLQLEEERRRLEEEVQQAHTSQNQGANQRILLQEKRNILLRQLEEATRLTTYLHSQLKSLSASSLTVSSSSSRGSLASSRGSLASSRGSLSSISFSDIYGVPQYERHDDAHEPHPRYLLPADGKPKRSQDTPHSLASLSSRSSLSSLSPPSSPLDTPHAAVADCPLAQMTEEYLELAGRCLLEGRRGQQAPPLPEETGAAPRDAGHQGPFTSAGVTLRCNSANRSGRRARRVSAGPSEDALATDSGVFEAWGRRYDSTSQSLLLHLLQLKNLNKSTVRDGHKVYVKVHLVPVDAGRSCCAFYCCKALEPTPHVTFNEGFRIPVATAALAPCALQLSLCSLGAQAHEELLVGRAFAPVCRLSAPLCGMALPLQNASHSAPWPQPCPEQVRLTCWCCCCRCGCRSWQAESVDSGCSSSAQFPGPCQEGLCYPVAPAASRASAAKVEKATMTEGMYPEQVRVRGARWGHASPFIRSSTIVRSQTFSPGARSQYVCRLYRSDSDSSTLPKKSPFVRNTLERRTLRYKQQSYRSSLAEQPTRTSLDLELDLQACRTRQRQLGEELSALRELKVRLEEPHPGPAPEVPHWALRDQRFRCLLREAQRQANQSQQEQRQEEAAERRLRKASKEVLQMRGQGQKEPLPVHTFREKMAFFTRPRFHVPTLPADDV</sequence>
<dbReference type="CDD" id="cd00201">
    <property type="entry name" value="WW"/>
    <property type="match status" value="2"/>
</dbReference>
<keyword evidence="7" id="KW-1185">Reference proteome</keyword>
<feature type="region of interest" description="Disordered" evidence="4">
    <location>
        <begin position="947"/>
        <end position="985"/>
    </location>
</feature>
<evidence type="ECO:0000256" key="4">
    <source>
        <dbReference type="SAM" id="MobiDB-lite"/>
    </source>
</evidence>
<comment type="subcellular location">
    <subcellularLocation>
        <location evidence="1">Cytoplasm</location>
    </subcellularLocation>
</comment>
<dbReference type="InterPro" id="IPR036020">
    <property type="entry name" value="WW_dom_sf"/>
</dbReference>
<dbReference type="Gene3D" id="2.20.70.10">
    <property type="match status" value="2"/>
</dbReference>
<proteinExistence type="predicted"/>
<dbReference type="Proteomes" id="UP000694546">
    <property type="component" value="Chromosome 12"/>
</dbReference>
<dbReference type="GO" id="GO:0035330">
    <property type="term" value="P:regulation of hippo signaling"/>
    <property type="evidence" value="ECO:0007669"/>
    <property type="project" value="TreeGrafter"/>
</dbReference>
<accession>A0A8C5FE13</accession>
<dbReference type="PROSITE" id="PS01159">
    <property type="entry name" value="WW_DOMAIN_1"/>
    <property type="match status" value="1"/>
</dbReference>
<reference evidence="6" key="2">
    <citation type="submission" date="2025-09" db="UniProtKB">
        <authorList>
            <consortium name="Ensembl"/>
        </authorList>
    </citation>
    <scope>IDENTIFICATION</scope>
</reference>
<evidence type="ECO:0000256" key="1">
    <source>
        <dbReference type="ARBA" id="ARBA00004496"/>
    </source>
</evidence>
<evidence type="ECO:0000313" key="6">
    <source>
        <dbReference type="Ensembl" id="ENSGMOP00000029767.1"/>
    </source>
</evidence>
<reference evidence="6" key="1">
    <citation type="submission" date="2025-08" db="UniProtKB">
        <authorList>
            <consortium name="Ensembl"/>
        </authorList>
    </citation>
    <scope>IDENTIFICATION</scope>
</reference>
<dbReference type="Gene3D" id="2.60.40.150">
    <property type="entry name" value="C2 domain"/>
    <property type="match status" value="1"/>
</dbReference>
<feature type="domain" description="WW" evidence="5">
    <location>
        <begin position="15"/>
        <end position="48"/>
    </location>
</feature>
<feature type="compositionally biased region" description="Acidic residues" evidence="4">
    <location>
        <begin position="145"/>
        <end position="155"/>
    </location>
</feature>
<dbReference type="InterPro" id="IPR051105">
    <property type="entry name" value="WWC/KIBRA_Hippo_Reg"/>
</dbReference>
<feature type="region of interest" description="Disordered" evidence="4">
    <location>
        <begin position="531"/>
        <end position="559"/>
    </location>
</feature>
<feature type="compositionally biased region" description="Low complexity" evidence="4">
    <location>
        <begin position="479"/>
        <end position="494"/>
    </location>
</feature>
<dbReference type="Pfam" id="PF00397">
    <property type="entry name" value="WW"/>
    <property type="match status" value="1"/>
</dbReference>
<dbReference type="GO" id="GO:0046621">
    <property type="term" value="P:negative regulation of organ growth"/>
    <property type="evidence" value="ECO:0007669"/>
    <property type="project" value="TreeGrafter"/>
</dbReference>
<evidence type="ECO:0000259" key="5">
    <source>
        <dbReference type="PROSITE" id="PS50020"/>
    </source>
</evidence>
<keyword evidence="2" id="KW-0963">Cytoplasm</keyword>